<dbReference type="PANTHER" id="PTHR44943">
    <property type="entry name" value="CELLULOSE SYNTHASE OPERON PROTEIN C"/>
    <property type="match status" value="1"/>
</dbReference>
<protein>
    <submittedName>
        <fullName evidence="5">Tetratricopeptide repeat protein</fullName>
    </submittedName>
</protein>
<dbReference type="OrthoDB" id="9809392at2"/>
<dbReference type="Proteomes" id="UP000253772">
    <property type="component" value="Chromosome c1"/>
</dbReference>
<organism evidence="5 6">
    <name type="scientific">Cupriavidus metallidurans</name>
    <dbReference type="NCBI Taxonomy" id="119219"/>
    <lineage>
        <taxon>Bacteria</taxon>
        <taxon>Pseudomonadati</taxon>
        <taxon>Pseudomonadota</taxon>
        <taxon>Betaproteobacteria</taxon>
        <taxon>Burkholderiales</taxon>
        <taxon>Burkholderiaceae</taxon>
        <taxon>Cupriavidus</taxon>
    </lineage>
</organism>
<dbReference type="SUPFAM" id="SSF48452">
    <property type="entry name" value="TPR-like"/>
    <property type="match status" value="1"/>
</dbReference>
<reference evidence="5 6" key="1">
    <citation type="submission" date="2019-03" db="EMBL/GenBank/DDBJ databases">
        <title>Comparative insights into the high quality Complete genome sequence of highly metal resistant Cupriavidus metallidurans strain BS1 isolated from a gold-copper mine.</title>
        <authorList>
            <person name="Mazhar H.S."/>
            <person name="Rensing C."/>
        </authorList>
    </citation>
    <scope>NUCLEOTIDE SEQUENCE [LARGE SCALE GENOMIC DNA]</scope>
    <source>
        <strain evidence="5 6">BS1</strain>
    </source>
</reference>
<dbReference type="PROSITE" id="PS50005">
    <property type="entry name" value="TPR"/>
    <property type="match status" value="3"/>
</dbReference>
<dbReference type="InterPro" id="IPR011990">
    <property type="entry name" value="TPR-like_helical_dom_sf"/>
</dbReference>
<evidence type="ECO:0000313" key="5">
    <source>
        <dbReference type="EMBL" id="QBP10028.1"/>
    </source>
</evidence>
<keyword evidence="1" id="KW-0677">Repeat</keyword>
<dbReference type="Pfam" id="PF13414">
    <property type="entry name" value="TPR_11"/>
    <property type="match status" value="1"/>
</dbReference>
<sequence length="648" mass="72447">MDHLNDLPRRHKNHVTQSKAEAAFHNFLSSLGDFVLQGADRNDYGIDCQIEVIVCESATNVRIHIQLKGTERAANADGSVSVEIRRANLNYLLMQPHSCFVCYHVPTDTLRICSADAVIRRYEHSGQSWALQQTLTVAFSEILTGARLKSLANLARSGAASLRDMRVAQTTARPEELPGLVRVALPDLHVSEDEAQTAAVLSSLYESGADDVISAAFEKFGAVLPPDHDAMIFCYMAEINLGMARQGGNAERIADGISYLVSKLDAGRHDKASLHYSIGNGFSALGREKDAAEAYEAALRHLSVGEDAVLLAQCHKNVGSSYEKLGDAEKAAESFREALRHNSRLPEAHYAMGLHCLRKGEYGEALEYFDQVVFAERIQGKRSSVSGWRINALFNLGEGKAAFREINMLLGDAGEEAWIWPWCSRQVASFGRTSPENARLSILFWDRYLKAHPNCPDGVRERLLSRLYLRSEDQPADMNYLAFKAEFEAGIQHVRGEAVAHLWDRLGHWAQEKDNWEEAERCFRVAYELAGGHYGYCLGTALNFLDRPGESLPILLPQAEEIRPDDMSWFQVAVAYEKLGRVRDSIKAYLKAIALNPDYELAWFNMGGVHWNAGELEEASRVWKAAVDRFPDHELAALLRRDLPFILR</sequence>
<evidence type="ECO:0000256" key="1">
    <source>
        <dbReference type="ARBA" id="ARBA00022737"/>
    </source>
</evidence>
<evidence type="ECO:0000313" key="6">
    <source>
        <dbReference type="Proteomes" id="UP000253772"/>
    </source>
</evidence>
<evidence type="ECO:0000256" key="2">
    <source>
        <dbReference type="ARBA" id="ARBA00022803"/>
    </source>
</evidence>
<dbReference type="RefSeq" id="WP_024570104.1">
    <property type="nucleotide sequence ID" value="NZ_CP037900.1"/>
</dbReference>
<dbReference type="InterPro" id="IPR051685">
    <property type="entry name" value="Ycf3/AcsC/BcsC/TPR_MFPF"/>
</dbReference>
<dbReference type="Pfam" id="PF13432">
    <property type="entry name" value="TPR_16"/>
    <property type="match status" value="1"/>
</dbReference>
<feature type="repeat" description="TPR" evidence="3">
    <location>
        <begin position="312"/>
        <end position="345"/>
    </location>
</feature>
<dbReference type="Gene3D" id="1.25.40.10">
    <property type="entry name" value="Tetratricopeptide repeat domain"/>
    <property type="match status" value="2"/>
</dbReference>
<dbReference type="InterPro" id="IPR019734">
    <property type="entry name" value="TPR_rpt"/>
</dbReference>
<gene>
    <name evidence="5" type="ORF">DDF84_009770</name>
</gene>
<dbReference type="InterPro" id="IPR025375">
    <property type="entry name" value="DUF4365"/>
</dbReference>
<keyword evidence="2 3" id="KW-0802">TPR repeat</keyword>
<dbReference type="PANTHER" id="PTHR44943:SF4">
    <property type="entry name" value="TPR REPEAT-CONTAINING PROTEIN MJ0798"/>
    <property type="match status" value="1"/>
</dbReference>
<name>A0A482IMN0_9BURK</name>
<accession>A0A482IMN0</accession>
<dbReference type="SMART" id="SM00028">
    <property type="entry name" value="TPR"/>
    <property type="match status" value="6"/>
</dbReference>
<evidence type="ECO:0000256" key="3">
    <source>
        <dbReference type="PROSITE-ProRule" id="PRU00339"/>
    </source>
</evidence>
<dbReference type="EMBL" id="CP037900">
    <property type="protein sequence ID" value="QBP10028.1"/>
    <property type="molecule type" value="Genomic_DNA"/>
</dbReference>
<feature type="domain" description="DUF4365" evidence="4">
    <location>
        <begin position="19"/>
        <end position="122"/>
    </location>
</feature>
<dbReference type="Pfam" id="PF14280">
    <property type="entry name" value="DUF4365"/>
    <property type="match status" value="1"/>
</dbReference>
<feature type="repeat" description="TPR" evidence="3">
    <location>
        <begin position="600"/>
        <end position="633"/>
    </location>
</feature>
<dbReference type="AlphaFoldDB" id="A0A482IMN0"/>
<evidence type="ECO:0000259" key="4">
    <source>
        <dbReference type="Pfam" id="PF14280"/>
    </source>
</evidence>
<proteinExistence type="predicted"/>
<feature type="repeat" description="TPR" evidence="3">
    <location>
        <begin position="566"/>
        <end position="599"/>
    </location>
</feature>